<evidence type="ECO:0000313" key="2">
    <source>
        <dbReference type="EMBL" id="AFC24677.1"/>
    </source>
</evidence>
<sequence length="233" mass="27316">MYRKLFLLLFLGLSSGAIMAQSKKKVKQLSQQLEQTKKNWVAPYYNQAEEPPLPMESWVPEYGIRGKYAYNGIQLSIPFLEALLGEKLFLSGPHEGNIMDWDNDDFGHYNPKFLKKLKQYLKKLSKQKDFVSSYQPFYEANLQQLARSYYRAEQHLKRQPELITAGQKLDAEERQEFFRDYSDQEEAAGYIWYEANTCANFWLRRHTDGSADEFSDLLDLLLSTFDASFLKNN</sequence>
<dbReference type="AlphaFoldDB" id="H6L1N3"/>
<organism evidence="2 3">
    <name type="scientific">Saprospira grandis (strain Lewin)</name>
    <dbReference type="NCBI Taxonomy" id="984262"/>
    <lineage>
        <taxon>Bacteria</taxon>
        <taxon>Pseudomonadati</taxon>
        <taxon>Bacteroidota</taxon>
        <taxon>Saprospiria</taxon>
        <taxon>Saprospirales</taxon>
        <taxon>Saprospiraceae</taxon>
        <taxon>Saprospira</taxon>
    </lineage>
</organism>
<dbReference type="RefSeq" id="WP_015692300.1">
    <property type="nucleotide sequence ID" value="NC_016940.1"/>
</dbReference>
<keyword evidence="3" id="KW-1185">Reference proteome</keyword>
<dbReference type="Proteomes" id="UP000007519">
    <property type="component" value="Chromosome"/>
</dbReference>
<accession>H6L1N3</accession>
<evidence type="ECO:0000256" key="1">
    <source>
        <dbReference type="SAM" id="SignalP"/>
    </source>
</evidence>
<name>H6L1N3_SAPGL</name>
<gene>
    <name evidence="2" type="ordered locus">SGRA_1946</name>
</gene>
<keyword evidence="1" id="KW-0732">Signal</keyword>
<dbReference type="HOGENOM" id="CLU_1189233_0_0_10"/>
<dbReference type="KEGG" id="sgn:SGRA_1946"/>
<evidence type="ECO:0000313" key="3">
    <source>
        <dbReference type="Proteomes" id="UP000007519"/>
    </source>
</evidence>
<feature type="chain" id="PRO_5003603807" evidence="1">
    <location>
        <begin position="21"/>
        <end position="233"/>
    </location>
</feature>
<proteinExistence type="predicted"/>
<feature type="signal peptide" evidence="1">
    <location>
        <begin position="1"/>
        <end position="20"/>
    </location>
</feature>
<dbReference type="STRING" id="984262.SGRA_1946"/>
<dbReference type="EMBL" id="CP002831">
    <property type="protein sequence ID" value="AFC24677.1"/>
    <property type="molecule type" value="Genomic_DNA"/>
</dbReference>
<protein>
    <submittedName>
        <fullName evidence="2">Secreted protein</fullName>
    </submittedName>
</protein>
<reference evidence="2 3" key="1">
    <citation type="journal article" date="2012" name="Stand. Genomic Sci.">
        <title>Complete genome sequencing and analysis of Saprospira grandis str. Lewin, a predatory marine bacterium.</title>
        <authorList>
            <person name="Saw J.H."/>
            <person name="Yuryev A."/>
            <person name="Kanbe M."/>
            <person name="Hou S."/>
            <person name="Young A.G."/>
            <person name="Aizawa S."/>
            <person name="Alam M."/>
        </authorList>
    </citation>
    <scope>NUCLEOTIDE SEQUENCE [LARGE SCALE GENOMIC DNA]</scope>
    <source>
        <strain evidence="2 3">Lewin</strain>
    </source>
</reference>
<dbReference type="OrthoDB" id="414967at2"/>